<dbReference type="EMBL" id="JBEFLD010000003">
    <property type="protein sequence ID" value="MEQ6290432.1"/>
    <property type="molecule type" value="Genomic_DNA"/>
</dbReference>
<evidence type="ECO:0000313" key="3">
    <source>
        <dbReference type="Proteomes" id="UP001433638"/>
    </source>
</evidence>
<dbReference type="InterPro" id="IPR000835">
    <property type="entry name" value="HTH_MarR-typ"/>
</dbReference>
<accession>A0ABV1M2L1</accession>
<dbReference type="RefSeq" id="WP_349585918.1">
    <property type="nucleotide sequence ID" value="NZ_JBEFLD010000003.1"/>
</dbReference>
<dbReference type="InterPro" id="IPR039422">
    <property type="entry name" value="MarR/SlyA-like"/>
</dbReference>
<comment type="caution">
    <text evidence="2">The sequence shown here is derived from an EMBL/GenBank/DDBJ whole genome shotgun (WGS) entry which is preliminary data.</text>
</comment>
<proteinExistence type="predicted"/>
<dbReference type="SUPFAM" id="SSF46785">
    <property type="entry name" value="Winged helix' DNA-binding domain"/>
    <property type="match status" value="1"/>
</dbReference>
<dbReference type="Gene3D" id="1.10.10.10">
    <property type="entry name" value="Winged helix-like DNA-binding domain superfamily/Winged helix DNA-binding domain"/>
    <property type="match status" value="1"/>
</dbReference>
<dbReference type="InterPro" id="IPR036388">
    <property type="entry name" value="WH-like_DNA-bd_sf"/>
</dbReference>
<dbReference type="InterPro" id="IPR036390">
    <property type="entry name" value="WH_DNA-bd_sf"/>
</dbReference>
<reference evidence="2" key="1">
    <citation type="submission" date="2024-06" db="EMBL/GenBank/DDBJ databases">
        <title>Genome sequence of Vogesella sp. MAHUQ-64.</title>
        <authorList>
            <person name="Huq M.A."/>
        </authorList>
    </citation>
    <scope>NUCLEOTIDE SEQUENCE</scope>
    <source>
        <strain evidence="2">MAHUQ-64</strain>
    </source>
</reference>
<dbReference type="Proteomes" id="UP001433638">
    <property type="component" value="Unassembled WGS sequence"/>
</dbReference>
<dbReference type="SMART" id="SM00347">
    <property type="entry name" value="HTH_MARR"/>
    <property type="match status" value="1"/>
</dbReference>
<gene>
    <name evidence="2" type="ORF">ABNW52_07370</name>
</gene>
<evidence type="ECO:0000259" key="1">
    <source>
        <dbReference type="PROSITE" id="PS50995"/>
    </source>
</evidence>
<protein>
    <submittedName>
        <fullName evidence="2">MarR family transcriptional regulator</fullName>
    </submittedName>
</protein>
<sequence length="156" mass="17425">MQQKNRMHNHQWDSALDPHTVPLFLQLQWAQAQSLRTMRPMLEKFALSAVEFDVLATLRNAPAPHQLTPSAIQAGVVITSGGLTKVLLQLEARGLVTRQQQEHDLRLKPVCLSDSGRQLIESAMTETVANTGQWLRDRLSAAEISQLTQLLARLAD</sequence>
<keyword evidence="3" id="KW-1185">Reference proteome</keyword>
<feature type="domain" description="HTH marR-type" evidence="1">
    <location>
        <begin position="1"/>
        <end position="156"/>
    </location>
</feature>
<dbReference type="PANTHER" id="PTHR33164">
    <property type="entry name" value="TRANSCRIPTIONAL REGULATOR, MARR FAMILY"/>
    <property type="match status" value="1"/>
</dbReference>
<dbReference type="PROSITE" id="PS50995">
    <property type="entry name" value="HTH_MARR_2"/>
    <property type="match status" value="1"/>
</dbReference>
<evidence type="ECO:0000313" key="2">
    <source>
        <dbReference type="EMBL" id="MEQ6290432.1"/>
    </source>
</evidence>
<name>A0ABV1M2L1_9NEIS</name>
<organism evidence="2 3">
    <name type="scientific">Vogesella oryzagri</name>
    <dbReference type="NCBI Taxonomy" id="3160864"/>
    <lineage>
        <taxon>Bacteria</taxon>
        <taxon>Pseudomonadati</taxon>
        <taxon>Pseudomonadota</taxon>
        <taxon>Betaproteobacteria</taxon>
        <taxon>Neisseriales</taxon>
        <taxon>Chromobacteriaceae</taxon>
        <taxon>Vogesella</taxon>
    </lineage>
</organism>
<dbReference type="PRINTS" id="PR00598">
    <property type="entry name" value="HTHMARR"/>
</dbReference>
<dbReference type="Pfam" id="PF01047">
    <property type="entry name" value="MarR"/>
    <property type="match status" value="1"/>
</dbReference>
<dbReference type="PANTHER" id="PTHR33164:SF104">
    <property type="entry name" value="TRANSCRIPTIONAL REGULATORY PROTEIN"/>
    <property type="match status" value="1"/>
</dbReference>